<evidence type="ECO:0000259" key="2">
    <source>
        <dbReference type="PROSITE" id="PS50828"/>
    </source>
</evidence>
<dbReference type="InterPro" id="IPR050259">
    <property type="entry name" value="SDR"/>
</dbReference>
<protein>
    <submittedName>
        <fullName evidence="3">Short-chain dehydrogenase/reductase SDR</fullName>
    </submittedName>
</protein>
<dbReference type="PROSITE" id="PS50828">
    <property type="entry name" value="SMR"/>
    <property type="match status" value="1"/>
</dbReference>
<dbReference type="EMBL" id="CP000542">
    <property type="protein sequence ID" value="ABM58288.1"/>
    <property type="molecule type" value="Genomic_DNA"/>
</dbReference>
<accession>A1WKY1</accession>
<dbReference type="KEGG" id="vei:Veis_2543"/>
<dbReference type="SUPFAM" id="SSF51735">
    <property type="entry name" value="NAD(P)-binding Rossmann-fold domains"/>
    <property type="match status" value="1"/>
</dbReference>
<dbReference type="InterPro" id="IPR002347">
    <property type="entry name" value="SDR_fam"/>
</dbReference>
<proteinExistence type="inferred from homology"/>
<keyword evidence="4" id="KW-1185">Reference proteome</keyword>
<dbReference type="PANTHER" id="PTHR42879">
    <property type="entry name" value="3-OXOACYL-(ACYL-CARRIER-PROTEIN) REDUCTASE"/>
    <property type="match status" value="1"/>
</dbReference>
<dbReference type="InterPro" id="IPR002625">
    <property type="entry name" value="Smr_dom"/>
</dbReference>
<dbReference type="Pfam" id="PF13561">
    <property type="entry name" value="adh_short_C2"/>
    <property type="match status" value="1"/>
</dbReference>
<dbReference type="Gene3D" id="3.40.50.720">
    <property type="entry name" value="NAD(P)-binding Rossmann-like Domain"/>
    <property type="match status" value="1"/>
</dbReference>
<evidence type="ECO:0000256" key="1">
    <source>
        <dbReference type="ARBA" id="ARBA00006484"/>
    </source>
</evidence>
<dbReference type="HOGENOM" id="CLU_010194_10_1_4"/>
<dbReference type="CDD" id="cd05359">
    <property type="entry name" value="ChcA_like_SDR_c"/>
    <property type="match status" value="1"/>
</dbReference>
<evidence type="ECO:0000313" key="3">
    <source>
        <dbReference type="EMBL" id="ABM58288.1"/>
    </source>
</evidence>
<dbReference type="AlphaFoldDB" id="A1WKY1"/>
<gene>
    <name evidence="3" type="ordered locus">Veis_2543</name>
</gene>
<dbReference type="PRINTS" id="PR00081">
    <property type="entry name" value="GDHRDH"/>
</dbReference>
<comment type="similarity">
    <text evidence="1">Belongs to the short-chain dehydrogenases/reductases (SDR) family.</text>
</comment>
<dbReference type="Proteomes" id="UP000000374">
    <property type="component" value="Chromosome"/>
</dbReference>
<evidence type="ECO:0000313" key="4">
    <source>
        <dbReference type="Proteomes" id="UP000000374"/>
    </source>
</evidence>
<name>A1WKY1_VEREI</name>
<dbReference type="InterPro" id="IPR036291">
    <property type="entry name" value="NAD(P)-bd_dom_sf"/>
</dbReference>
<organism evidence="3 4">
    <name type="scientific">Verminephrobacter eiseniae (strain EF01-2)</name>
    <dbReference type="NCBI Taxonomy" id="391735"/>
    <lineage>
        <taxon>Bacteria</taxon>
        <taxon>Pseudomonadati</taxon>
        <taxon>Pseudomonadota</taxon>
        <taxon>Betaproteobacteria</taxon>
        <taxon>Burkholderiales</taxon>
        <taxon>Comamonadaceae</taxon>
        <taxon>Verminephrobacter</taxon>
    </lineage>
</organism>
<sequence length="253" mass="27569">MESKNQVVFITGSGRGIGEAVARWFMEHDSDVVLNYRKAHGKGGANIERLVAYAGSRGVRAIPAIGDISEPQDVEKMFRALKDQGVSRLDHLILNAAATPFKPFSEMTRNDWRLLVGTNLIGNVACVNRATELMPRGGTICAISSLGSLRHLPNYPLGVMKAALEQLIRYLEMELCPRGIRSNAVCAGFVNTDMLPILRQKWPNLFEHLEKSGRPYIIEPNEVAEVVGFLTSKAASAVRGEVLVADAGVSIGI</sequence>
<dbReference type="OrthoDB" id="9786435at2"/>
<dbReference type="STRING" id="391735.Veis_2543"/>
<dbReference type="RefSeq" id="WP_011810289.1">
    <property type="nucleotide sequence ID" value="NC_008786.1"/>
</dbReference>
<dbReference type="eggNOG" id="COG1028">
    <property type="taxonomic scope" value="Bacteria"/>
</dbReference>
<feature type="domain" description="Smr" evidence="2">
    <location>
        <begin position="1"/>
        <end position="51"/>
    </location>
</feature>
<dbReference type="GeneID" id="76461074"/>
<reference evidence="4" key="1">
    <citation type="submission" date="2006-12" db="EMBL/GenBank/DDBJ databases">
        <title>Complete sequence of chromosome 1 of Verminephrobacter eiseniae EF01-2.</title>
        <authorList>
            <person name="Copeland A."/>
            <person name="Lucas S."/>
            <person name="Lapidus A."/>
            <person name="Barry K."/>
            <person name="Detter J.C."/>
            <person name="Glavina del Rio T."/>
            <person name="Dalin E."/>
            <person name="Tice H."/>
            <person name="Pitluck S."/>
            <person name="Chertkov O."/>
            <person name="Brettin T."/>
            <person name="Bruce D."/>
            <person name="Han C."/>
            <person name="Tapia R."/>
            <person name="Gilna P."/>
            <person name="Schmutz J."/>
            <person name="Larimer F."/>
            <person name="Land M."/>
            <person name="Hauser L."/>
            <person name="Kyrpides N."/>
            <person name="Kim E."/>
            <person name="Stahl D."/>
            <person name="Richardson P."/>
        </authorList>
    </citation>
    <scope>NUCLEOTIDE SEQUENCE [LARGE SCALE GENOMIC DNA]</scope>
    <source>
        <strain evidence="4">EF01-2</strain>
    </source>
</reference>